<dbReference type="Pfam" id="PF00534">
    <property type="entry name" value="Glycos_transf_1"/>
    <property type="match status" value="1"/>
</dbReference>
<dbReference type="SUPFAM" id="SSF53756">
    <property type="entry name" value="UDP-Glycosyltransferase/glycogen phosphorylase"/>
    <property type="match status" value="1"/>
</dbReference>
<dbReference type="GO" id="GO:1901135">
    <property type="term" value="P:carbohydrate derivative metabolic process"/>
    <property type="evidence" value="ECO:0007669"/>
    <property type="project" value="UniProtKB-ARBA"/>
</dbReference>
<organism evidence="2 3">
    <name type="scientific">Photobacterium leiognathi lrivu.4.1</name>
    <dbReference type="NCBI Taxonomy" id="1248232"/>
    <lineage>
        <taxon>Bacteria</taxon>
        <taxon>Pseudomonadati</taxon>
        <taxon>Pseudomonadota</taxon>
        <taxon>Gammaproteobacteria</taxon>
        <taxon>Vibrionales</taxon>
        <taxon>Vibrionaceae</taxon>
        <taxon>Photobacterium</taxon>
    </lineage>
</organism>
<dbReference type="PANTHER" id="PTHR12526:SF595">
    <property type="entry name" value="BLL5217 PROTEIN"/>
    <property type="match status" value="1"/>
</dbReference>
<dbReference type="AlphaFoldDB" id="A0A0U1P8Y2"/>
<evidence type="ECO:0000313" key="3">
    <source>
        <dbReference type="Proteomes" id="UP000030675"/>
    </source>
</evidence>
<dbReference type="HOGENOM" id="CLU_042257_1_0_6"/>
<gene>
    <name evidence="2" type="ORF">PLEI_2749</name>
</gene>
<evidence type="ECO:0000259" key="1">
    <source>
        <dbReference type="Pfam" id="PF00534"/>
    </source>
</evidence>
<keyword evidence="2" id="KW-0808">Transferase</keyword>
<evidence type="ECO:0000313" key="2">
    <source>
        <dbReference type="EMBL" id="GAD31092.1"/>
    </source>
</evidence>
<dbReference type="InterPro" id="IPR001296">
    <property type="entry name" value="Glyco_trans_1"/>
</dbReference>
<accession>A0A0U1P8Y2</accession>
<name>A0A0U1P8Y2_PHOLE</name>
<reference evidence="3" key="1">
    <citation type="submission" date="2012-12" db="EMBL/GenBank/DDBJ databases">
        <title>Genome Sequence of Photobacterium leiognathi lrivu.4.1.</title>
        <authorList>
            <person name="Urbanczyk H."/>
            <person name="Ogura Y."/>
            <person name="Hayashi T."/>
            <person name="Dunlap P.V."/>
        </authorList>
    </citation>
    <scope>NUCLEOTIDE SEQUENCE [LARGE SCALE GENOMIC DNA]</scope>
    <source>
        <strain evidence="3">lrivu.4.1</strain>
    </source>
</reference>
<dbReference type="Proteomes" id="UP000030675">
    <property type="component" value="Unassembled WGS sequence"/>
</dbReference>
<dbReference type="RefSeq" id="WP_023933847.1">
    <property type="nucleotide sequence ID" value="NZ_DF196819.1"/>
</dbReference>
<dbReference type="PANTHER" id="PTHR12526">
    <property type="entry name" value="GLYCOSYLTRANSFERASE"/>
    <property type="match status" value="1"/>
</dbReference>
<dbReference type="GO" id="GO:0016757">
    <property type="term" value="F:glycosyltransferase activity"/>
    <property type="evidence" value="ECO:0007669"/>
    <property type="project" value="InterPro"/>
</dbReference>
<feature type="domain" description="Glycosyl transferase family 1" evidence="1">
    <location>
        <begin position="142"/>
        <end position="275"/>
    </location>
</feature>
<dbReference type="eggNOG" id="COG0438">
    <property type="taxonomic scope" value="Bacteria"/>
</dbReference>
<proteinExistence type="predicted"/>
<dbReference type="EMBL" id="DF196819">
    <property type="protein sequence ID" value="GAD31092.1"/>
    <property type="molecule type" value="Genomic_DNA"/>
</dbReference>
<protein>
    <submittedName>
        <fullName evidence="2">Glycosyl transferases group 1 family protein</fullName>
    </submittedName>
</protein>
<sequence length="312" mass="34601">MSVILHIHDQSLPPTESSGGSNRLIDWLAIEQAKQGHKVYAMSPSGSNTEFYQHIKISLPCSLEELLAIIPDDVEYIEHHGGIESFVIDGLLESFPGCLQVCHAGKQEGKNNVFISKSHAKAHDGKVVAYNGVPVDDYIFSSDKDNYLLFLAKVKRSKKGVDTAIKVAKKVNMPLVVAGGSRLANPETWFRWHPKIKPIGYVNGTEKFELLSKAKALLVPIKWEEPFGLTIVEAMLSGTPVIAFNRGAMAELIVDGETGFLCETEDDMINAIARLDQVDPQRCREHAIIHFSAQQMCLRHIELLEKAKDGSW</sequence>
<dbReference type="Gene3D" id="3.40.50.2000">
    <property type="entry name" value="Glycogen Phosphorylase B"/>
    <property type="match status" value="2"/>
</dbReference>